<proteinExistence type="predicted"/>
<accession>A0A2G8RNT0</accession>
<dbReference type="EMBL" id="AYKW01000068">
    <property type="protein sequence ID" value="PIL23160.1"/>
    <property type="molecule type" value="Genomic_DNA"/>
</dbReference>
<dbReference type="InterPro" id="IPR029044">
    <property type="entry name" value="Nucleotide-diphossugar_trans"/>
</dbReference>
<name>A0A2G8RNT0_9APHY</name>
<reference evidence="1 2" key="1">
    <citation type="journal article" date="2015" name="Sci. Rep.">
        <title>Chromosome-level genome map provides insights into diverse defense mechanisms in the medicinal fungus Ganoderma sinense.</title>
        <authorList>
            <person name="Zhu Y."/>
            <person name="Xu J."/>
            <person name="Sun C."/>
            <person name="Zhou S."/>
            <person name="Xu H."/>
            <person name="Nelson D.R."/>
            <person name="Qian J."/>
            <person name="Song J."/>
            <person name="Luo H."/>
            <person name="Xiang L."/>
            <person name="Li Y."/>
            <person name="Xu Z."/>
            <person name="Ji A."/>
            <person name="Wang L."/>
            <person name="Lu S."/>
            <person name="Hayward A."/>
            <person name="Sun W."/>
            <person name="Li X."/>
            <person name="Schwartz D.C."/>
            <person name="Wang Y."/>
            <person name="Chen S."/>
        </authorList>
    </citation>
    <scope>NUCLEOTIDE SEQUENCE [LARGE SCALE GENOMIC DNA]</scope>
    <source>
        <strain evidence="1 2">ZZ0214-1</strain>
    </source>
</reference>
<sequence>MIHGLPVDVSRAVLAVHARFDRASGQRWLLTDGWVYDWWDLASAWGEEGKRGRWYAPQPTRRGNRDTHSLQHILQSRRARAGALIAFIFVLSQTFLGPHTWILLPDVPPSPPHRPHPRPPHKNLPPPDDVDWSRFAYSQYATNSAYLCNTLMIFEALHRLGSKASRLLLYPSEMQPDPAGDSNGRLLAKARDSYGVHLVPIAVQHRGGGDPTWSDSYTKLLAFNQTQYARVLALDSDATLLQPMDELFLLPPAPAALPRAYWLSGPAPVLTTALLLATPSQEEFQRVADAIASARGGEFDIEIVNKLYGRDALVLPHRRYALLTGEFRIVDPTGHAAYLGNEYEEWDPDAALKEAKFLHFSDWPMPKPRLDAPPATVLDVQPKCRKGQSGEEDCRAREMWLGFYADFKKRRADICGGLV</sequence>
<evidence type="ECO:0000313" key="1">
    <source>
        <dbReference type="EMBL" id="PIL23160.1"/>
    </source>
</evidence>
<comment type="caution">
    <text evidence="1">The sequence shown here is derived from an EMBL/GenBank/DDBJ whole genome shotgun (WGS) entry which is preliminary data.</text>
</comment>
<dbReference type="Gene3D" id="3.90.550.10">
    <property type="entry name" value="Spore Coat Polysaccharide Biosynthesis Protein SpsA, Chain A"/>
    <property type="match status" value="1"/>
</dbReference>
<evidence type="ECO:0000313" key="2">
    <source>
        <dbReference type="Proteomes" id="UP000230002"/>
    </source>
</evidence>
<organism evidence="1 2">
    <name type="scientific">Ganoderma sinense ZZ0214-1</name>
    <dbReference type="NCBI Taxonomy" id="1077348"/>
    <lineage>
        <taxon>Eukaryota</taxon>
        <taxon>Fungi</taxon>
        <taxon>Dikarya</taxon>
        <taxon>Basidiomycota</taxon>
        <taxon>Agaricomycotina</taxon>
        <taxon>Agaricomycetes</taxon>
        <taxon>Polyporales</taxon>
        <taxon>Polyporaceae</taxon>
        <taxon>Ganoderma</taxon>
    </lineage>
</organism>
<gene>
    <name evidence="1" type="ORF">GSI_14469</name>
</gene>
<keyword evidence="2" id="KW-1185">Reference proteome</keyword>
<dbReference type="Proteomes" id="UP000230002">
    <property type="component" value="Unassembled WGS sequence"/>
</dbReference>
<dbReference type="PANTHER" id="PTHR11183">
    <property type="entry name" value="GLYCOGENIN SUBFAMILY MEMBER"/>
    <property type="match status" value="1"/>
</dbReference>
<protein>
    <submittedName>
        <fullName evidence="1">Uncharacterized protein</fullName>
    </submittedName>
</protein>
<dbReference type="AlphaFoldDB" id="A0A2G8RNT0"/>
<dbReference type="SUPFAM" id="SSF53448">
    <property type="entry name" value="Nucleotide-diphospho-sugar transferases"/>
    <property type="match status" value="1"/>
</dbReference>
<dbReference type="OrthoDB" id="3055720at2759"/>
<dbReference type="STRING" id="1077348.A0A2G8RNT0"/>
<dbReference type="InterPro" id="IPR050587">
    <property type="entry name" value="GNT1/Glycosyltrans_8"/>
</dbReference>